<protein>
    <submittedName>
        <fullName evidence="2">MSHA biogenesis protein MshJ</fullName>
    </submittedName>
</protein>
<keyword evidence="1" id="KW-0472">Membrane</keyword>
<keyword evidence="1" id="KW-0812">Transmembrane</keyword>
<evidence type="ECO:0000313" key="2">
    <source>
        <dbReference type="EMBL" id="OAN16507.1"/>
    </source>
</evidence>
<dbReference type="Pfam" id="PF04612">
    <property type="entry name" value="T2SSM"/>
    <property type="match status" value="1"/>
</dbReference>
<dbReference type="GO" id="GO:0015627">
    <property type="term" value="C:type II protein secretion system complex"/>
    <property type="evidence" value="ECO:0007669"/>
    <property type="project" value="InterPro"/>
</dbReference>
<dbReference type="AlphaFoldDB" id="A0A178KGW8"/>
<evidence type="ECO:0000313" key="3">
    <source>
        <dbReference type="Proteomes" id="UP000078503"/>
    </source>
</evidence>
<evidence type="ECO:0000256" key="1">
    <source>
        <dbReference type="SAM" id="Phobius"/>
    </source>
</evidence>
<dbReference type="Proteomes" id="UP000078503">
    <property type="component" value="Unassembled WGS sequence"/>
</dbReference>
<name>A0A178KGW8_9GAMM</name>
<dbReference type="STRING" id="858640.A3K86_10065"/>
<feature type="transmembrane region" description="Helical" evidence="1">
    <location>
        <begin position="21"/>
        <end position="40"/>
    </location>
</feature>
<dbReference type="InterPro" id="IPR007690">
    <property type="entry name" value="T2SS_GspM"/>
</dbReference>
<dbReference type="OrthoDB" id="9151209at2"/>
<reference evidence="2 3" key="1">
    <citation type="submission" date="2016-03" db="EMBL/GenBank/DDBJ databases">
        <title>Photobacterium proteolyticum sp. nov. a protease producing bacterium isolated from ocean sediments of Laizhou Bay.</title>
        <authorList>
            <person name="Li Y."/>
        </authorList>
    </citation>
    <scope>NUCLEOTIDE SEQUENCE [LARGE SCALE GENOMIC DNA]</scope>
    <source>
        <strain evidence="2 3">R-40508</strain>
    </source>
</reference>
<keyword evidence="3" id="KW-1185">Reference proteome</keyword>
<dbReference type="EMBL" id="LVHF01000018">
    <property type="protein sequence ID" value="OAN16507.1"/>
    <property type="molecule type" value="Genomic_DNA"/>
</dbReference>
<dbReference type="GO" id="GO:0015628">
    <property type="term" value="P:protein secretion by the type II secretion system"/>
    <property type="evidence" value="ECO:0007669"/>
    <property type="project" value="InterPro"/>
</dbReference>
<keyword evidence="1" id="KW-1133">Transmembrane helix</keyword>
<sequence>MSNYWYQLVDRFDELSQREQILIFISGWVALLFVGFIVVLEPQMNQLANAKLQVINTTNQLINSDNQITLMSRKLSQDPDVEVDQKIADLRVVNRQLNQQLEGRVGSLVTPVQMSSLMEDVLRRSERLKLVSLQSMPSVQLISGDDEGYYIHPVQLNLRGRYFDVVNYLQQLEELPVKYYWQSLNYQVDRYPWADIQLNVYTLGESKDFIGG</sequence>
<accession>A0A178KGW8</accession>
<gene>
    <name evidence="2" type="ORF">A3K86_10065</name>
</gene>
<proteinExistence type="predicted"/>
<organism evidence="2 3">
    <name type="scientific">Photobacterium jeanii</name>
    <dbReference type="NCBI Taxonomy" id="858640"/>
    <lineage>
        <taxon>Bacteria</taxon>
        <taxon>Pseudomonadati</taxon>
        <taxon>Pseudomonadota</taxon>
        <taxon>Gammaproteobacteria</taxon>
        <taxon>Vibrionales</taxon>
        <taxon>Vibrionaceae</taxon>
        <taxon>Photobacterium</taxon>
    </lineage>
</organism>
<comment type="caution">
    <text evidence="2">The sequence shown here is derived from an EMBL/GenBank/DDBJ whole genome shotgun (WGS) entry which is preliminary data.</text>
</comment>
<dbReference type="RefSeq" id="WP_068330771.1">
    <property type="nucleotide sequence ID" value="NZ_LVHF01000018.1"/>
</dbReference>